<evidence type="ECO:0000313" key="5">
    <source>
        <dbReference type="Proteomes" id="UP000217771"/>
    </source>
</evidence>
<dbReference type="GO" id="GO:1904047">
    <property type="term" value="F:S-adenosyl-L-methionine binding"/>
    <property type="evidence" value="ECO:0007669"/>
    <property type="project" value="TreeGrafter"/>
</dbReference>
<dbReference type="GO" id="GO:0043565">
    <property type="term" value="F:sequence-specific DNA binding"/>
    <property type="evidence" value="ECO:0007669"/>
    <property type="project" value="TreeGrafter"/>
</dbReference>
<dbReference type="Gene3D" id="3.40.50.150">
    <property type="entry name" value="Vaccinia Virus protein VP39"/>
    <property type="match status" value="2"/>
</dbReference>
<gene>
    <name evidence="4" type="ORF">CK498_02085</name>
</gene>
<dbReference type="PANTHER" id="PTHR30481:SF4">
    <property type="entry name" value="SITE-SPECIFIC DNA-METHYLTRANSFERASE (ADENINE-SPECIFIC)"/>
    <property type="match status" value="1"/>
</dbReference>
<evidence type="ECO:0000313" key="4">
    <source>
        <dbReference type="EMBL" id="PAU79179.1"/>
    </source>
</evidence>
<accession>A0A2A2F3I6</accession>
<dbReference type="GO" id="GO:0006298">
    <property type="term" value="P:mismatch repair"/>
    <property type="evidence" value="ECO:0007669"/>
    <property type="project" value="TreeGrafter"/>
</dbReference>
<protein>
    <submittedName>
        <fullName evidence="4">DNA methyltransferase</fullName>
    </submittedName>
</protein>
<dbReference type="GO" id="GO:0009007">
    <property type="term" value="F:site-specific DNA-methyltransferase (adenine-specific) activity"/>
    <property type="evidence" value="ECO:0007669"/>
    <property type="project" value="UniProtKB-EC"/>
</dbReference>
<dbReference type="AlphaFoldDB" id="A0A2A2F3I6"/>
<evidence type="ECO:0000256" key="3">
    <source>
        <dbReference type="ARBA" id="ARBA00022691"/>
    </source>
</evidence>
<name>A0A2A2F3I6_9GAMM</name>
<dbReference type="InterPro" id="IPR012263">
    <property type="entry name" value="M_m6A_EcoRV"/>
</dbReference>
<dbReference type="PIRSF" id="PIRSF000398">
    <property type="entry name" value="M_m6A_EcoRV"/>
    <property type="match status" value="1"/>
</dbReference>
<keyword evidence="3" id="KW-0949">S-adenosyl-L-methionine</keyword>
<dbReference type="RefSeq" id="WP_095619192.1">
    <property type="nucleotide sequence ID" value="NZ_NSKB01000001.1"/>
</dbReference>
<evidence type="ECO:0000256" key="1">
    <source>
        <dbReference type="ARBA" id="ARBA00022603"/>
    </source>
</evidence>
<dbReference type="Proteomes" id="UP000217771">
    <property type="component" value="Unassembled WGS sequence"/>
</dbReference>
<dbReference type="InterPro" id="IPR012327">
    <property type="entry name" value="MeTrfase_D12"/>
</dbReference>
<dbReference type="EMBL" id="NSKB01000001">
    <property type="protein sequence ID" value="PAU79179.1"/>
    <property type="molecule type" value="Genomic_DNA"/>
</dbReference>
<dbReference type="PANTHER" id="PTHR30481">
    <property type="entry name" value="DNA ADENINE METHYLASE"/>
    <property type="match status" value="1"/>
</dbReference>
<keyword evidence="5" id="KW-1185">Reference proteome</keyword>
<dbReference type="SUPFAM" id="SSF53335">
    <property type="entry name" value="S-adenosyl-L-methionine-dependent methyltransferases"/>
    <property type="match status" value="1"/>
</dbReference>
<reference evidence="4 5" key="1">
    <citation type="submission" date="2017-08" db="EMBL/GenBank/DDBJ databases">
        <title>Halomonas alkalisoli sp. nov., isolated from saline alkaline soil.</title>
        <authorList>
            <person name="Wang D."/>
            <person name="Zhang G."/>
        </authorList>
    </citation>
    <scope>NUCLEOTIDE SEQUENCE [LARGE SCALE GENOMIC DNA]</scope>
    <source>
        <strain evidence="4 5">WRN001</strain>
    </source>
</reference>
<dbReference type="InterPro" id="IPR029063">
    <property type="entry name" value="SAM-dependent_MTases_sf"/>
</dbReference>
<comment type="caution">
    <text evidence="4">The sequence shown here is derived from an EMBL/GenBank/DDBJ whole genome shotgun (WGS) entry which is preliminary data.</text>
</comment>
<dbReference type="GO" id="GO:0009307">
    <property type="term" value="P:DNA restriction-modification system"/>
    <property type="evidence" value="ECO:0007669"/>
    <property type="project" value="InterPro"/>
</dbReference>
<sequence>MNSPVMRYHGGKWRLAPWIMSQFPPHSAFDVYVEPFGGAAGVLLQKIPSKHEVYNDLDEDVVNVFRVLRDPWKAQHLAKLCRLTPFARSEFELAYQPTTDPVERARRTLFRASAGFGSASATAGTSGFRTYTGEDGPRGKIAATWLDYPRVIASYVERLQGVIVENRPALDVMLQHDRERALHYVDPPYLDSTRQKGHRLVYRHEMDEAEHIELLTGLKSLQGFVVLSGYDSDLYRESLPGWHLVQKDVQASGQRGGATRTECLWLSPRVVQQQRQADMFATA</sequence>
<dbReference type="PRINTS" id="PR00505">
    <property type="entry name" value="D12N6MTFRASE"/>
</dbReference>
<organism evidence="4 5">
    <name type="scientific">Halomonas salipaludis</name>
    <dbReference type="NCBI Taxonomy" id="2032625"/>
    <lineage>
        <taxon>Bacteria</taxon>
        <taxon>Pseudomonadati</taxon>
        <taxon>Pseudomonadota</taxon>
        <taxon>Gammaproteobacteria</taxon>
        <taxon>Oceanospirillales</taxon>
        <taxon>Halomonadaceae</taxon>
        <taxon>Halomonas</taxon>
    </lineage>
</organism>
<keyword evidence="1 4" id="KW-0489">Methyltransferase</keyword>
<dbReference type="GO" id="GO:0032259">
    <property type="term" value="P:methylation"/>
    <property type="evidence" value="ECO:0007669"/>
    <property type="project" value="UniProtKB-KW"/>
</dbReference>
<keyword evidence="2 4" id="KW-0808">Transferase</keyword>
<dbReference type="OrthoDB" id="9805629at2"/>
<proteinExistence type="predicted"/>
<dbReference type="Pfam" id="PF02086">
    <property type="entry name" value="MethyltransfD12"/>
    <property type="match status" value="1"/>
</dbReference>
<evidence type="ECO:0000256" key="2">
    <source>
        <dbReference type="ARBA" id="ARBA00022679"/>
    </source>
</evidence>